<name>A0ABP4GNR7_9MICO</name>
<feature type="transmembrane region" description="Helical" evidence="1">
    <location>
        <begin position="29"/>
        <end position="55"/>
    </location>
</feature>
<keyword evidence="1" id="KW-0472">Membrane</keyword>
<keyword evidence="3" id="KW-1185">Reference proteome</keyword>
<reference evidence="3" key="1">
    <citation type="journal article" date="2019" name="Int. J. Syst. Evol. Microbiol.">
        <title>The Global Catalogue of Microorganisms (GCM) 10K type strain sequencing project: providing services to taxonomists for standard genome sequencing and annotation.</title>
        <authorList>
            <consortium name="The Broad Institute Genomics Platform"/>
            <consortium name="The Broad Institute Genome Sequencing Center for Infectious Disease"/>
            <person name="Wu L."/>
            <person name="Ma J."/>
        </authorList>
    </citation>
    <scope>NUCLEOTIDE SEQUENCE [LARGE SCALE GENOMIC DNA]</scope>
    <source>
        <strain evidence="3">JCM 12762</strain>
    </source>
</reference>
<organism evidence="2 3">
    <name type="scientific">Rhodoglobus aureus</name>
    <dbReference type="NCBI Taxonomy" id="191497"/>
    <lineage>
        <taxon>Bacteria</taxon>
        <taxon>Bacillati</taxon>
        <taxon>Actinomycetota</taxon>
        <taxon>Actinomycetes</taxon>
        <taxon>Micrococcales</taxon>
        <taxon>Microbacteriaceae</taxon>
        <taxon>Rhodoglobus</taxon>
    </lineage>
</organism>
<keyword evidence="1" id="KW-1133">Transmembrane helix</keyword>
<dbReference type="RefSeq" id="WP_343926267.1">
    <property type="nucleotide sequence ID" value="NZ_BAAAKW010000060.1"/>
</dbReference>
<comment type="caution">
    <text evidence="2">The sequence shown here is derived from an EMBL/GenBank/DDBJ whole genome shotgun (WGS) entry which is preliminary data.</text>
</comment>
<proteinExistence type="predicted"/>
<dbReference type="EMBL" id="BAAAKW010000060">
    <property type="protein sequence ID" value="GAA1224783.1"/>
    <property type="molecule type" value="Genomic_DNA"/>
</dbReference>
<evidence type="ECO:0000313" key="3">
    <source>
        <dbReference type="Proteomes" id="UP001500943"/>
    </source>
</evidence>
<gene>
    <name evidence="2" type="ORF">GCM10009655_24570</name>
</gene>
<dbReference type="Proteomes" id="UP001500943">
    <property type="component" value="Unassembled WGS sequence"/>
</dbReference>
<keyword evidence="1" id="KW-0812">Transmembrane</keyword>
<evidence type="ECO:0000313" key="2">
    <source>
        <dbReference type="EMBL" id="GAA1224783.1"/>
    </source>
</evidence>
<sequence>MSDSDELTLPGFIAESDVLPPSKNLGVRLLAVLIGLGLLIGIAVAGGAAVLALIWPDRAGMCDSSAGSCRDLTVEQIALFSAIDLPATAVIEDAQYARVDASGLLYATVVLAAGDADPLRNGDYRVSPSLSWASEADALMLDNLVLYEGVEAVTGPGHEAASGQRADGRTVILIRVSRAI</sequence>
<accession>A0ABP4GNR7</accession>
<protein>
    <submittedName>
        <fullName evidence="2">Uncharacterized protein</fullName>
    </submittedName>
</protein>
<evidence type="ECO:0000256" key="1">
    <source>
        <dbReference type="SAM" id="Phobius"/>
    </source>
</evidence>